<dbReference type="InterPro" id="IPR046346">
    <property type="entry name" value="Aminoacid_DH-like_N_sf"/>
</dbReference>
<feature type="domain" description="Shikimate dehydrogenase substrate binding N-terminal" evidence="3">
    <location>
        <begin position="24"/>
        <end position="91"/>
    </location>
</feature>
<dbReference type="Gene3D" id="3.40.50.10860">
    <property type="entry name" value="Leucine Dehydrogenase, chain A, domain 1"/>
    <property type="match status" value="1"/>
</dbReference>
<dbReference type="InterPro" id="IPR013708">
    <property type="entry name" value="Shikimate_DH-bd_N"/>
</dbReference>
<keyword evidence="1" id="KW-0521">NADP</keyword>
<organism evidence="4 5">
    <name type="scientific">[Actinobacillus] rossii</name>
    <dbReference type="NCBI Taxonomy" id="123820"/>
    <lineage>
        <taxon>Bacteria</taxon>
        <taxon>Pseudomonadati</taxon>
        <taxon>Pseudomonadota</taxon>
        <taxon>Gammaproteobacteria</taxon>
        <taxon>Pasteurellales</taxon>
        <taxon>Pasteurellaceae</taxon>
    </lineage>
</organism>
<dbReference type="GO" id="GO:0004764">
    <property type="term" value="F:shikimate 3-dehydrogenase (NADP+) activity"/>
    <property type="evidence" value="ECO:0007669"/>
    <property type="project" value="InterPro"/>
</dbReference>
<keyword evidence="2 4" id="KW-0560">Oxidoreductase</keyword>
<dbReference type="PANTHER" id="PTHR21089">
    <property type="entry name" value="SHIKIMATE DEHYDROGENASE"/>
    <property type="match status" value="1"/>
</dbReference>
<dbReference type="Pfam" id="PF08501">
    <property type="entry name" value="Shikimate_dh_N"/>
    <property type="match status" value="1"/>
</dbReference>
<evidence type="ECO:0000256" key="1">
    <source>
        <dbReference type="ARBA" id="ARBA00022857"/>
    </source>
</evidence>
<dbReference type="AlphaFoldDB" id="A0A380TMD0"/>
<dbReference type="OrthoDB" id="9792692at2"/>
<dbReference type="SUPFAM" id="SSF53223">
    <property type="entry name" value="Aminoacid dehydrogenase-like, N-terminal domain"/>
    <property type="match status" value="1"/>
</dbReference>
<dbReference type="Gene3D" id="3.40.50.720">
    <property type="entry name" value="NAD(P)-binding Rossmann-like Domain"/>
    <property type="match status" value="1"/>
</dbReference>
<sequence length="274" mass="29991">MAINKDTQLCISISARPSNFGTTFHNYLYQKLGLDFIYKAFQVQDIEHAVKGVRALGIRGCAVSMPHKESCMAFVDEISESAAAIQSVNTIVNDNGYLRAYNTDYIAIYKLIDKYQLDKKKSVIVHGSGGMAKAVVAAFKNSGFSSLKVYARNAETGKKLAALYGFEFISSLENQQADILVNVTPIGMKGGKDEFELAFPEVLINTAETAFDVVAMPVETPFIKLASSLNKQVIFGAEVIVLQAVEQFVLYTHQRPSDELVIEAGNVARAVAQK</sequence>
<dbReference type="GO" id="GO:0050661">
    <property type="term" value="F:NADP binding"/>
    <property type="evidence" value="ECO:0007669"/>
    <property type="project" value="TreeGrafter"/>
</dbReference>
<dbReference type="InterPro" id="IPR022893">
    <property type="entry name" value="Shikimate_DH_fam"/>
</dbReference>
<keyword evidence="5" id="KW-1185">Reference proteome</keyword>
<dbReference type="InterPro" id="IPR036291">
    <property type="entry name" value="NAD(P)-bd_dom_sf"/>
</dbReference>
<proteinExistence type="predicted"/>
<dbReference type="GO" id="GO:0009423">
    <property type="term" value="P:chorismate biosynthetic process"/>
    <property type="evidence" value="ECO:0007669"/>
    <property type="project" value="TreeGrafter"/>
</dbReference>
<name>A0A380TMD0_9PAST</name>
<dbReference type="PANTHER" id="PTHR21089:SF9">
    <property type="entry name" value="SHIKIMATE DEHYDROGENASE-LIKE PROTEIN HI_0607"/>
    <property type="match status" value="1"/>
</dbReference>
<dbReference type="EMBL" id="UFRQ01000003">
    <property type="protein sequence ID" value="SUT88463.1"/>
    <property type="molecule type" value="Genomic_DNA"/>
</dbReference>
<reference evidence="4 5" key="1">
    <citation type="submission" date="2018-06" db="EMBL/GenBank/DDBJ databases">
        <authorList>
            <consortium name="Pathogen Informatics"/>
            <person name="Doyle S."/>
        </authorList>
    </citation>
    <scope>NUCLEOTIDE SEQUENCE [LARGE SCALE GENOMIC DNA]</scope>
    <source>
        <strain evidence="4 5">NCTC10801</strain>
    </source>
</reference>
<evidence type="ECO:0000313" key="4">
    <source>
        <dbReference type="EMBL" id="SUT88463.1"/>
    </source>
</evidence>
<dbReference type="GO" id="GO:0019632">
    <property type="term" value="P:shikimate metabolic process"/>
    <property type="evidence" value="ECO:0007669"/>
    <property type="project" value="TreeGrafter"/>
</dbReference>
<dbReference type="GO" id="GO:0005829">
    <property type="term" value="C:cytosol"/>
    <property type="evidence" value="ECO:0007669"/>
    <property type="project" value="TreeGrafter"/>
</dbReference>
<evidence type="ECO:0000259" key="3">
    <source>
        <dbReference type="Pfam" id="PF08501"/>
    </source>
</evidence>
<dbReference type="CDD" id="cd01065">
    <property type="entry name" value="NAD_bind_Shikimate_DH"/>
    <property type="match status" value="1"/>
</dbReference>
<evidence type="ECO:0000313" key="5">
    <source>
        <dbReference type="Proteomes" id="UP000254649"/>
    </source>
</evidence>
<protein>
    <submittedName>
        <fullName evidence="4">Shikimate 5-dehydrogenase</fullName>
        <ecNumber evidence="4">1.1.1.-</ecNumber>
    </submittedName>
</protein>
<dbReference type="NCBIfam" id="NF009202">
    <property type="entry name" value="PRK12550.1"/>
    <property type="match status" value="1"/>
</dbReference>
<evidence type="ECO:0000256" key="2">
    <source>
        <dbReference type="ARBA" id="ARBA00023002"/>
    </source>
</evidence>
<accession>A0A380TMD0</accession>
<gene>
    <name evidence="4" type="primary">aroE_1</name>
    <name evidence="4" type="ORF">NCTC10801_00461</name>
</gene>
<dbReference type="EC" id="1.1.1.-" evidence="4"/>
<dbReference type="Proteomes" id="UP000254649">
    <property type="component" value="Unassembled WGS sequence"/>
</dbReference>
<dbReference type="SUPFAM" id="SSF51735">
    <property type="entry name" value="NAD(P)-binding Rossmann-fold domains"/>
    <property type="match status" value="1"/>
</dbReference>